<dbReference type="InterPro" id="IPR036457">
    <property type="entry name" value="PPM-type-like_dom_sf"/>
</dbReference>
<reference evidence="8 9" key="1">
    <citation type="submission" date="2023-11" db="EMBL/GenBank/DDBJ databases">
        <title>Coraliomargarita sp. nov., isolated from marine algae.</title>
        <authorList>
            <person name="Lee J.K."/>
            <person name="Baek J.H."/>
            <person name="Kim J.M."/>
            <person name="Choi D.G."/>
            <person name="Jeon C.O."/>
        </authorList>
    </citation>
    <scope>NUCLEOTIDE SEQUENCE [LARGE SCALE GENOMIC DNA]</scope>
    <source>
        <strain evidence="8 9">J2-16</strain>
    </source>
</reference>
<feature type="domain" description="Protein kinase" evidence="6">
    <location>
        <begin position="271"/>
        <end position="538"/>
    </location>
</feature>
<keyword evidence="3 8" id="KW-0418">Kinase</keyword>
<keyword evidence="1 8" id="KW-0808">Transferase</keyword>
<dbReference type="EMBL" id="CP138858">
    <property type="protein sequence ID" value="WPJ96521.1"/>
    <property type="molecule type" value="Genomic_DNA"/>
</dbReference>
<proteinExistence type="predicted"/>
<keyword evidence="8" id="KW-0378">Hydrolase</keyword>
<dbReference type="SMART" id="SM00220">
    <property type="entry name" value="S_TKc"/>
    <property type="match status" value="1"/>
</dbReference>
<name>A0ABZ0RJZ9_9BACT</name>
<dbReference type="SMART" id="SM00332">
    <property type="entry name" value="PP2Cc"/>
    <property type="match status" value="1"/>
</dbReference>
<evidence type="ECO:0000313" key="9">
    <source>
        <dbReference type="Proteomes" id="UP001324993"/>
    </source>
</evidence>
<dbReference type="RefSeq" id="WP_319833380.1">
    <property type="nucleotide sequence ID" value="NZ_CP138858.1"/>
</dbReference>
<dbReference type="CDD" id="cd00143">
    <property type="entry name" value="PP2Cc"/>
    <property type="match status" value="1"/>
</dbReference>
<evidence type="ECO:0000256" key="1">
    <source>
        <dbReference type="ARBA" id="ARBA00022679"/>
    </source>
</evidence>
<dbReference type="PANTHER" id="PTHR11042">
    <property type="entry name" value="EUKARYOTIC TRANSLATION INITIATION FACTOR 2-ALPHA KINASE EIF2-ALPHA KINASE -RELATED"/>
    <property type="match status" value="1"/>
</dbReference>
<dbReference type="SUPFAM" id="SSF56112">
    <property type="entry name" value="Protein kinase-like (PK-like)"/>
    <property type="match status" value="1"/>
</dbReference>
<dbReference type="InterPro" id="IPR000719">
    <property type="entry name" value="Prot_kinase_dom"/>
</dbReference>
<dbReference type="GO" id="GO:0004722">
    <property type="term" value="F:protein serine/threonine phosphatase activity"/>
    <property type="evidence" value="ECO:0007669"/>
    <property type="project" value="UniProtKB-EC"/>
</dbReference>
<keyword evidence="9" id="KW-1185">Reference proteome</keyword>
<dbReference type="GO" id="GO:0016301">
    <property type="term" value="F:kinase activity"/>
    <property type="evidence" value="ECO:0007669"/>
    <property type="project" value="UniProtKB-KW"/>
</dbReference>
<dbReference type="Gene3D" id="3.30.200.20">
    <property type="entry name" value="Phosphorylase Kinase, domain 1"/>
    <property type="match status" value="1"/>
</dbReference>
<feature type="domain" description="PPM-type phosphatase" evidence="7">
    <location>
        <begin position="10"/>
        <end position="238"/>
    </location>
</feature>
<dbReference type="Pfam" id="PF13672">
    <property type="entry name" value="PP2C_2"/>
    <property type="match status" value="1"/>
</dbReference>
<evidence type="ECO:0000259" key="6">
    <source>
        <dbReference type="PROSITE" id="PS50011"/>
    </source>
</evidence>
<feature type="transmembrane region" description="Helical" evidence="5">
    <location>
        <begin position="555"/>
        <end position="577"/>
    </location>
</feature>
<dbReference type="PROSITE" id="PS51746">
    <property type="entry name" value="PPM_2"/>
    <property type="match status" value="1"/>
</dbReference>
<dbReference type="EC" id="2.7.11.-" evidence="8"/>
<dbReference type="SUPFAM" id="SSF81606">
    <property type="entry name" value="PP2C-like"/>
    <property type="match status" value="1"/>
</dbReference>
<sequence length="578" mass="63986">MQIVPELSVRYGQATSAGVKSQNDDCLGVRIPSDSSLGTKGVAMVIADGVSSAEAGREAAEICVQGFLSDYYSTPDTWQVKTAGHRVIVAINSWLYGKGQAFAEARKGFVCAMSGLVLKSHSLHYFHVGDTRIYLWRAGQLEQLTQDHRAWVSPKTSYLARAMGLGMNLDVDYRRVQVEVGDVILTCSDGVHEFVTDRELADCIIRGREELDACCEAINAQALAAGSHDNVSCQLLEITGLQDMSAAEVYDELGRLPFPPPLEPGMSLDGYIVERILDESPRSQLYLVKEPGSGRTLVMKTPSELYSDNPAYIERFLVEEWVGRRIESPNLVKVIDKHQPAKFLYYLMEHVEGVTLVDWMRANPQPEMGQVVRILEQIVAGVRALHRKETLHQDLKPDNILINTEGVVKIIDYGSVAVAGLKESAVPFTRQAELGTKRYSAPEYVLGRRPSTRSDLFSIGVIAYQLFGGGAVHPYGDSMETAQSVRDFSLLKYRSVTASNPLVPQWIDGALAKAVHLHPESRYEALSEMLADLQQPNLDFLNREGLPLMQRNPLAFWRGLSCALAVVVLLLLLRILVK</sequence>
<keyword evidence="5" id="KW-1133">Transmembrane helix</keyword>
<keyword evidence="5" id="KW-0472">Membrane</keyword>
<keyword evidence="4" id="KW-0067">ATP-binding</keyword>
<dbReference type="EC" id="3.1.3.16" evidence="8"/>
<dbReference type="InterPro" id="IPR001932">
    <property type="entry name" value="PPM-type_phosphatase-like_dom"/>
</dbReference>
<dbReference type="Pfam" id="PF00069">
    <property type="entry name" value="Pkinase"/>
    <property type="match status" value="1"/>
</dbReference>
<dbReference type="Proteomes" id="UP001324993">
    <property type="component" value="Chromosome"/>
</dbReference>
<evidence type="ECO:0000259" key="7">
    <source>
        <dbReference type="PROSITE" id="PS51746"/>
    </source>
</evidence>
<gene>
    <name evidence="8" type="ORF">SH580_02235</name>
</gene>
<organism evidence="8 9">
    <name type="scientific">Coraliomargarita algicola</name>
    <dbReference type="NCBI Taxonomy" id="3092156"/>
    <lineage>
        <taxon>Bacteria</taxon>
        <taxon>Pseudomonadati</taxon>
        <taxon>Verrucomicrobiota</taxon>
        <taxon>Opitutia</taxon>
        <taxon>Puniceicoccales</taxon>
        <taxon>Coraliomargaritaceae</taxon>
        <taxon>Coraliomargarita</taxon>
    </lineage>
</organism>
<evidence type="ECO:0000313" key="8">
    <source>
        <dbReference type="EMBL" id="WPJ96521.1"/>
    </source>
</evidence>
<keyword evidence="5" id="KW-0812">Transmembrane</keyword>
<accession>A0ABZ0RJZ9</accession>
<dbReference type="Gene3D" id="3.60.40.10">
    <property type="entry name" value="PPM-type phosphatase domain"/>
    <property type="match status" value="1"/>
</dbReference>
<dbReference type="PROSITE" id="PS50011">
    <property type="entry name" value="PROTEIN_KINASE_DOM"/>
    <property type="match status" value="1"/>
</dbReference>
<keyword evidence="2" id="KW-0547">Nucleotide-binding</keyword>
<dbReference type="EC" id="3.1.3.-" evidence="8"/>
<dbReference type="InterPro" id="IPR011009">
    <property type="entry name" value="Kinase-like_dom_sf"/>
</dbReference>
<evidence type="ECO:0000256" key="3">
    <source>
        <dbReference type="ARBA" id="ARBA00022777"/>
    </source>
</evidence>
<evidence type="ECO:0000256" key="4">
    <source>
        <dbReference type="ARBA" id="ARBA00022840"/>
    </source>
</evidence>
<dbReference type="CDD" id="cd14014">
    <property type="entry name" value="STKc_PknB_like"/>
    <property type="match status" value="1"/>
</dbReference>
<evidence type="ECO:0000256" key="5">
    <source>
        <dbReference type="SAM" id="Phobius"/>
    </source>
</evidence>
<protein>
    <submittedName>
        <fullName evidence="8">Bifunctional protein-serine/threonine kinase/phosphatase</fullName>
        <ecNumber evidence="8">2.7.11.-</ecNumber>
        <ecNumber evidence="8">3.1.3.-</ecNumber>
        <ecNumber evidence="8">3.1.3.16</ecNumber>
    </submittedName>
</protein>
<dbReference type="Gene3D" id="1.10.510.10">
    <property type="entry name" value="Transferase(Phosphotransferase) domain 1"/>
    <property type="match status" value="1"/>
</dbReference>
<evidence type="ECO:0000256" key="2">
    <source>
        <dbReference type="ARBA" id="ARBA00022741"/>
    </source>
</evidence>
<dbReference type="InterPro" id="IPR050339">
    <property type="entry name" value="CC_SR_Kinase"/>
</dbReference>
<dbReference type="SMART" id="SM00331">
    <property type="entry name" value="PP2C_SIG"/>
    <property type="match status" value="1"/>
</dbReference>